<proteinExistence type="predicted"/>
<keyword evidence="2" id="KW-0472">Membrane</keyword>
<feature type="domain" description="DUF6821" evidence="3">
    <location>
        <begin position="91"/>
        <end position="238"/>
    </location>
</feature>
<dbReference type="PANTHER" id="PTHR33646:SF2">
    <property type="entry name" value="F20H23.8 PROTEIN"/>
    <property type="match status" value="1"/>
</dbReference>
<dbReference type="Pfam" id="PF20705">
    <property type="entry name" value="DUF6821"/>
    <property type="match status" value="1"/>
</dbReference>
<keyword evidence="2" id="KW-0812">Transmembrane</keyword>
<organism evidence="4 5">
    <name type="scientific">Musa balbisiana</name>
    <name type="common">Banana</name>
    <dbReference type="NCBI Taxonomy" id="52838"/>
    <lineage>
        <taxon>Eukaryota</taxon>
        <taxon>Viridiplantae</taxon>
        <taxon>Streptophyta</taxon>
        <taxon>Embryophyta</taxon>
        <taxon>Tracheophyta</taxon>
        <taxon>Spermatophyta</taxon>
        <taxon>Magnoliopsida</taxon>
        <taxon>Liliopsida</taxon>
        <taxon>Zingiberales</taxon>
        <taxon>Musaceae</taxon>
        <taxon>Musa</taxon>
    </lineage>
</organism>
<evidence type="ECO:0000256" key="2">
    <source>
        <dbReference type="SAM" id="Phobius"/>
    </source>
</evidence>
<dbReference type="InterPro" id="IPR045883">
    <property type="entry name" value="At4g13530-like"/>
</dbReference>
<dbReference type="Proteomes" id="UP000317650">
    <property type="component" value="Chromosome 4"/>
</dbReference>
<dbReference type="EMBL" id="PYDT01000001">
    <property type="protein sequence ID" value="THU73022.1"/>
    <property type="molecule type" value="Genomic_DNA"/>
</dbReference>
<evidence type="ECO:0000259" key="3">
    <source>
        <dbReference type="Pfam" id="PF20705"/>
    </source>
</evidence>
<reference evidence="4 5" key="1">
    <citation type="journal article" date="2019" name="Nat. Plants">
        <title>Genome sequencing of Musa balbisiana reveals subgenome evolution and function divergence in polyploid bananas.</title>
        <authorList>
            <person name="Yao X."/>
        </authorList>
    </citation>
    <scope>NUCLEOTIDE SEQUENCE [LARGE SCALE GENOMIC DNA]</scope>
    <source>
        <strain evidence="5">cv. DH-PKW</strain>
        <tissue evidence="4">Leaves</tissue>
    </source>
</reference>
<feature type="region of interest" description="Disordered" evidence="1">
    <location>
        <begin position="49"/>
        <end position="75"/>
    </location>
</feature>
<keyword evidence="5" id="KW-1185">Reference proteome</keyword>
<keyword evidence="2" id="KW-1133">Transmembrane helix</keyword>
<evidence type="ECO:0000313" key="5">
    <source>
        <dbReference type="Proteomes" id="UP000317650"/>
    </source>
</evidence>
<dbReference type="InterPro" id="IPR049224">
    <property type="entry name" value="DUF6821"/>
</dbReference>
<feature type="region of interest" description="Disordered" evidence="1">
    <location>
        <begin position="212"/>
        <end position="239"/>
    </location>
</feature>
<accession>A0A4S8KCW4</accession>
<evidence type="ECO:0000313" key="4">
    <source>
        <dbReference type="EMBL" id="THU73022.1"/>
    </source>
</evidence>
<feature type="compositionally biased region" description="Polar residues" evidence="1">
    <location>
        <begin position="215"/>
        <end position="228"/>
    </location>
</feature>
<dbReference type="STRING" id="52838.A0A4S8KCW4"/>
<comment type="caution">
    <text evidence="4">The sequence shown here is derived from an EMBL/GenBank/DDBJ whole genome shotgun (WGS) entry which is preliminary data.</text>
</comment>
<gene>
    <name evidence="4" type="ORF">C4D60_Mb04t18410</name>
</gene>
<dbReference type="PANTHER" id="PTHR33646">
    <property type="entry name" value="GB|AAF00631.1"/>
    <property type="match status" value="1"/>
</dbReference>
<name>A0A4S8KCW4_MUSBA</name>
<sequence>MEKSCLELDMEEWEFLPDNKAFLGFSHDGAKDVLLKELIVDTNYFSSPSRDVAAPLSSDPTAGDNPNDEAPTEGFKDIGVVPPVISANQRQVVRQVFFKKLKENELVDMKVASNAMEAITPRLEPEQIRFGEEGKEGAPMVNEKDQTGSEIKGKACGDGFGFTLWNWRLTGIRAFCCVGAAAAATICIFILGGRPQQKQRIQFGIHADDKRMKATSPNGALSSPTNKAHISVEGQYDSA</sequence>
<protein>
    <recommendedName>
        <fullName evidence="3">DUF6821 domain-containing protein</fullName>
    </recommendedName>
</protein>
<feature type="transmembrane region" description="Helical" evidence="2">
    <location>
        <begin position="172"/>
        <end position="192"/>
    </location>
</feature>
<dbReference type="AlphaFoldDB" id="A0A4S8KCW4"/>
<evidence type="ECO:0000256" key="1">
    <source>
        <dbReference type="SAM" id="MobiDB-lite"/>
    </source>
</evidence>